<feature type="chain" id="PRO_5001645881" description="Peptidase A1 domain-containing protein" evidence="12">
    <location>
        <begin position="23"/>
        <end position="508"/>
    </location>
</feature>
<accession>A0A067MS43</accession>
<evidence type="ECO:0000256" key="10">
    <source>
        <dbReference type="PIRSR" id="PIRSR601461-2"/>
    </source>
</evidence>
<dbReference type="InterPro" id="IPR034164">
    <property type="entry name" value="Pepsin-like_dom"/>
</dbReference>
<feature type="signal peptide" evidence="12">
    <location>
        <begin position="1"/>
        <end position="22"/>
    </location>
</feature>
<sequence>MIFNINATLLASIFLLVALSDALPTKRNTGLLTMPLKRITRNSADIHPLVALQQHINRGDQRLARMTGRNGPTHEQCKESINKRMYIPEKPSSAVGQQRKRADGPLSGLNGKPAASVAVTASAAATPPAATPPAAPPAAPGNNSTAQGFPVVDLQGAINGGLTVAKTPTTANSLGLDIVANDVGYVATFQIGTPPKNFNLLMDSGSADFWVAATDCASLETGQPCSKLHQSLGTSSSSSFVDSGAPFNVTYGAGKVSGTIIKDNVVIANLSLPGHVFGASSEESKEFSGDDIAFDGLVGLAKSTISNQGVPTPVESLASAGLISDAITSYKISRLADGLNDGEITFGGLDQTKFNTNSLVTVKNVNALGFWETGLDAVTVNGQDLGLKKRTTILDTGTTLMIVPAKDAAAIHAAIPGSQSDGQGGFTIPCTTTASVALTIGAKSFAIDPRDLTFLPEDPNNLTGNCVSGISSGSVGGANEWLVGDVFLKNVYFSHDVGKNTISLASLV</sequence>
<dbReference type="STRING" id="930990.A0A067MS43"/>
<evidence type="ECO:0000256" key="11">
    <source>
        <dbReference type="SAM" id="MobiDB-lite"/>
    </source>
</evidence>
<dbReference type="InterPro" id="IPR001461">
    <property type="entry name" value="Aspartic_peptidase_A1"/>
</dbReference>
<feature type="region of interest" description="Disordered" evidence="11">
    <location>
        <begin position="86"/>
        <end position="111"/>
    </location>
</feature>
<evidence type="ECO:0000256" key="5">
    <source>
        <dbReference type="ARBA" id="ARBA00022801"/>
    </source>
</evidence>
<keyword evidence="5" id="KW-0378">Hydrolase</keyword>
<dbReference type="CDD" id="cd05471">
    <property type="entry name" value="pepsin_like"/>
    <property type="match status" value="1"/>
</dbReference>
<keyword evidence="10" id="KW-1015">Disulfide bond</keyword>
<dbReference type="InParanoid" id="A0A067MS43"/>
<dbReference type="PROSITE" id="PS51767">
    <property type="entry name" value="PEPTIDASE_A1"/>
    <property type="match status" value="1"/>
</dbReference>
<dbReference type="PANTHER" id="PTHR47966">
    <property type="entry name" value="BETA-SITE APP-CLEAVING ENZYME, ISOFORM A-RELATED"/>
    <property type="match status" value="1"/>
</dbReference>
<dbReference type="Gene3D" id="2.40.70.10">
    <property type="entry name" value="Acid Proteases"/>
    <property type="match status" value="2"/>
</dbReference>
<organism evidence="14 15">
    <name type="scientific">Botryobasidium botryosum (strain FD-172 SS1)</name>
    <dbReference type="NCBI Taxonomy" id="930990"/>
    <lineage>
        <taxon>Eukaryota</taxon>
        <taxon>Fungi</taxon>
        <taxon>Dikarya</taxon>
        <taxon>Basidiomycota</taxon>
        <taxon>Agaricomycotina</taxon>
        <taxon>Agaricomycetes</taxon>
        <taxon>Cantharellales</taxon>
        <taxon>Botryobasidiaceae</taxon>
        <taxon>Botryobasidium</taxon>
    </lineage>
</organism>
<dbReference type="GO" id="GO:0004190">
    <property type="term" value="F:aspartic-type endopeptidase activity"/>
    <property type="evidence" value="ECO:0007669"/>
    <property type="project" value="InterPro"/>
</dbReference>
<evidence type="ECO:0000256" key="9">
    <source>
        <dbReference type="PIRSR" id="PIRSR601461-1"/>
    </source>
</evidence>
<name>A0A067MS43_BOTB1</name>
<dbReference type="PANTHER" id="PTHR47966:SF75">
    <property type="entry name" value="ENDOPEPTIDASE (CTSD), PUTATIVE (AFU_ORTHOLOGUE AFUA_4G07040)-RELATED"/>
    <property type="match status" value="1"/>
</dbReference>
<evidence type="ECO:0000256" key="2">
    <source>
        <dbReference type="ARBA" id="ARBA00007447"/>
    </source>
</evidence>
<feature type="disulfide bond" evidence="10">
    <location>
        <begin position="216"/>
        <end position="225"/>
    </location>
</feature>
<comment type="subcellular location">
    <subcellularLocation>
        <location evidence="1">Cell membrane</location>
    </subcellularLocation>
</comment>
<evidence type="ECO:0000256" key="4">
    <source>
        <dbReference type="ARBA" id="ARBA00022670"/>
    </source>
</evidence>
<proteinExistence type="inferred from homology"/>
<evidence type="ECO:0000256" key="1">
    <source>
        <dbReference type="ARBA" id="ARBA00004236"/>
    </source>
</evidence>
<dbReference type="OrthoDB" id="2747330at2759"/>
<evidence type="ECO:0000256" key="12">
    <source>
        <dbReference type="SAM" id="SignalP"/>
    </source>
</evidence>
<dbReference type="FunFam" id="2.40.70.10:FF:000060">
    <property type="entry name" value="Aspartic-type endopeptidase ctsD"/>
    <property type="match status" value="1"/>
</dbReference>
<keyword evidence="7" id="KW-0325">Glycoprotein</keyword>
<dbReference type="Pfam" id="PF00026">
    <property type="entry name" value="Asp"/>
    <property type="match status" value="1"/>
</dbReference>
<dbReference type="PRINTS" id="PR00792">
    <property type="entry name" value="PEPSIN"/>
</dbReference>
<evidence type="ECO:0000313" key="14">
    <source>
        <dbReference type="EMBL" id="KDQ14371.1"/>
    </source>
</evidence>
<dbReference type="AlphaFoldDB" id="A0A067MS43"/>
<dbReference type="HOGENOM" id="CLU_013253_1_1_1"/>
<dbReference type="GO" id="GO:0006508">
    <property type="term" value="P:proteolysis"/>
    <property type="evidence" value="ECO:0007669"/>
    <property type="project" value="UniProtKB-KW"/>
</dbReference>
<keyword evidence="12" id="KW-0732">Signal</keyword>
<reference evidence="15" key="1">
    <citation type="journal article" date="2014" name="Proc. Natl. Acad. Sci. U.S.A.">
        <title>Extensive sampling of basidiomycete genomes demonstrates inadequacy of the white-rot/brown-rot paradigm for wood decay fungi.</title>
        <authorList>
            <person name="Riley R."/>
            <person name="Salamov A.A."/>
            <person name="Brown D.W."/>
            <person name="Nagy L.G."/>
            <person name="Floudas D."/>
            <person name="Held B.W."/>
            <person name="Levasseur A."/>
            <person name="Lombard V."/>
            <person name="Morin E."/>
            <person name="Otillar R."/>
            <person name="Lindquist E.A."/>
            <person name="Sun H."/>
            <person name="LaButti K.M."/>
            <person name="Schmutz J."/>
            <person name="Jabbour D."/>
            <person name="Luo H."/>
            <person name="Baker S.E."/>
            <person name="Pisabarro A.G."/>
            <person name="Walton J.D."/>
            <person name="Blanchette R.A."/>
            <person name="Henrissat B."/>
            <person name="Martin F."/>
            <person name="Cullen D."/>
            <person name="Hibbett D.S."/>
            <person name="Grigoriev I.V."/>
        </authorList>
    </citation>
    <scope>NUCLEOTIDE SEQUENCE [LARGE SCALE GENOMIC DNA]</scope>
    <source>
        <strain evidence="15">FD-172 SS1</strain>
    </source>
</reference>
<protein>
    <recommendedName>
        <fullName evidence="13">Peptidase A1 domain-containing protein</fullName>
    </recommendedName>
</protein>
<evidence type="ECO:0000256" key="3">
    <source>
        <dbReference type="ARBA" id="ARBA00022475"/>
    </source>
</evidence>
<evidence type="ECO:0000256" key="8">
    <source>
        <dbReference type="ARBA" id="ARBA00023288"/>
    </source>
</evidence>
<keyword evidence="15" id="KW-1185">Reference proteome</keyword>
<evidence type="ECO:0000259" key="13">
    <source>
        <dbReference type="PROSITE" id="PS51767"/>
    </source>
</evidence>
<evidence type="ECO:0000313" key="15">
    <source>
        <dbReference type="Proteomes" id="UP000027195"/>
    </source>
</evidence>
<dbReference type="InterPro" id="IPR033121">
    <property type="entry name" value="PEPTIDASE_A1"/>
</dbReference>
<gene>
    <name evidence="14" type="ORF">BOTBODRAFT_32830</name>
</gene>
<dbReference type="Proteomes" id="UP000027195">
    <property type="component" value="Unassembled WGS sequence"/>
</dbReference>
<keyword evidence="8" id="KW-0449">Lipoprotein</keyword>
<feature type="active site" evidence="9">
    <location>
        <position position="395"/>
    </location>
</feature>
<keyword evidence="6" id="KW-0472">Membrane</keyword>
<comment type="similarity">
    <text evidence="2">Belongs to the peptidase A1 family.</text>
</comment>
<dbReference type="EMBL" id="KL198038">
    <property type="protein sequence ID" value="KDQ14371.1"/>
    <property type="molecule type" value="Genomic_DNA"/>
</dbReference>
<dbReference type="InterPro" id="IPR021109">
    <property type="entry name" value="Peptidase_aspartic_dom_sf"/>
</dbReference>
<keyword evidence="4" id="KW-0645">Protease</keyword>
<feature type="active site" evidence="9">
    <location>
        <position position="203"/>
    </location>
</feature>
<keyword evidence="3" id="KW-1003">Cell membrane</keyword>
<evidence type="ECO:0000256" key="6">
    <source>
        <dbReference type="ARBA" id="ARBA00023136"/>
    </source>
</evidence>
<dbReference type="GO" id="GO:0005886">
    <property type="term" value="C:plasma membrane"/>
    <property type="evidence" value="ECO:0007669"/>
    <property type="project" value="UniProtKB-SubCell"/>
</dbReference>
<feature type="domain" description="Peptidase A1" evidence="13">
    <location>
        <begin position="185"/>
        <end position="505"/>
    </location>
</feature>
<evidence type="ECO:0000256" key="7">
    <source>
        <dbReference type="ARBA" id="ARBA00023180"/>
    </source>
</evidence>
<dbReference type="SUPFAM" id="SSF50630">
    <property type="entry name" value="Acid proteases"/>
    <property type="match status" value="1"/>
</dbReference>